<dbReference type="GeneID" id="5479945"/>
<dbReference type="KEGG" id="bbo:BBOV_III005650"/>
<dbReference type="InParanoid" id="A7ANJ4"/>
<evidence type="ECO:0000313" key="1">
    <source>
        <dbReference type="EMBL" id="EDO08128.1"/>
    </source>
</evidence>
<reference evidence="2" key="3">
    <citation type="journal article" date="2021" name="Int. J. Parasitol.">
        <title>Comparative analysis of gene expression between Babesia bovis blood stages and kinetes allowed by improved genome annotation.</title>
        <authorList>
            <person name="Ueti M.W."/>
            <person name="Johnson W.C."/>
            <person name="Kappmeyer L.S."/>
            <person name="Herndon D.R."/>
            <person name="Mousel M.R."/>
            <person name="Reif K.E."/>
            <person name="Taus N.S."/>
            <person name="Ifeonu O.O."/>
            <person name="Silva J.C."/>
            <person name="Suarez C.E."/>
            <person name="Brayton K.A."/>
        </authorList>
    </citation>
    <scope>NUCLEOTIDE SEQUENCE [LARGE SCALE GENOMIC DNA]</scope>
</reference>
<evidence type="ECO:0000313" key="2">
    <source>
        <dbReference type="Proteomes" id="UP000002173"/>
    </source>
</evidence>
<dbReference type="RefSeq" id="XP_001611696.1">
    <property type="nucleotide sequence ID" value="XM_001611646.1"/>
</dbReference>
<reference evidence="2" key="2">
    <citation type="journal article" date="2020" name="Data Brief">
        <title>Transcriptome dataset of Babesia bovis life stages within vertebrate and invertebrate hosts.</title>
        <authorList>
            <person name="Ueti M.W."/>
            <person name="Johnson W.C."/>
            <person name="Kappmeyer L.S."/>
            <person name="Herndon D.R."/>
            <person name="Mousel M.R."/>
            <person name="Reif K.E."/>
            <person name="Taus N.S."/>
            <person name="Ifeonu O.O."/>
            <person name="Silva J.C."/>
            <person name="Suarez C.E."/>
            <person name="Brayton K.A."/>
        </authorList>
    </citation>
    <scope>NUCLEOTIDE SEQUENCE [LARGE SCALE GENOMIC DNA]</scope>
</reference>
<name>A7ANJ4_BABBO</name>
<dbReference type="Proteomes" id="UP000002173">
    <property type="component" value="Unassembled WGS sequence"/>
</dbReference>
<proteinExistence type="predicted"/>
<sequence length="205" mass="22971">MASQSTLSFKVHSVGAVRRSSFGKMTAWFLFFIALFNLFSGVAIADVEVDKRELGGKPASKSEAPVEGVKIKIRDFTNLSNATDSEVSNMPLAERNLNLILRSVRRFPPSSGFLKECKSMFSCIFNKDSIMVPQDVYDLLNKLGENFTGYFWESIVPKVIIKLSKVFALEIYGAKPTDGKERSQWNSKRRTVLTLLNAAVNKEDE</sequence>
<comment type="caution">
    <text evidence="1">The sequence shown here is derived from an EMBL/GenBank/DDBJ whole genome shotgun (WGS) entry which is preliminary data.</text>
</comment>
<dbReference type="VEuPathDB" id="PiroplasmaDB:BBOV_III005650"/>
<gene>
    <name evidence="1" type="ORF">BBOV_III005650</name>
</gene>
<keyword evidence="2" id="KW-1185">Reference proteome</keyword>
<organism evidence="1 2">
    <name type="scientific">Babesia bovis</name>
    <dbReference type="NCBI Taxonomy" id="5865"/>
    <lineage>
        <taxon>Eukaryota</taxon>
        <taxon>Sar</taxon>
        <taxon>Alveolata</taxon>
        <taxon>Apicomplexa</taxon>
        <taxon>Aconoidasida</taxon>
        <taxon>Piroplasmida</taxon>
        <taxon>Babesiidae</taxon>
        <taxon>Babesia</taxon>
    </lineage>
</organism>
<reference evidence="1 2" key="1">
    <citation type="journal article" date="2007" name="PLoS Pathog.">
        <title>Genome sequence of Babesia bovis and comparative analysis of apicomplexan hemoprotozoa.</title>
        <authorList>
            <person name="Brayton K.A."/>
            <person name="Lau A.O.T."/>
            <person name="Herndon D.R."/>
            <person name="Hannick L."/>
            <person name="Kappmeyer L.S."/>
            <person name="Berens S.J."/>
            <person name="Bidwell S.L."/>
            <person name="Brown W.C."/>
            <person name="Crabtree J."/>
            <person name="Fadrosh D."/>
            <person name="Feldblum T."/>
            <person name="Forberger H.A."/>
            <person name="Haas B.J."/>
            <person name="Howell J.M."/>
            <person name="Khouri H."/>
            <person name="Koo H."/>
            <person name="Mann D.J."/>
            <person name="Norimine J."/>
            <person name="Paulsen I.T."/>
            <person name="Radune D."/>
            <person name="Ren Q."/>
            <person name="Smith R.K. Jr."/>
            <person name="Suarez C.E."/>
            <person name="White O."/>
            <person name="Wortman J.R."/>
            <person name="Knowles D.P. Jr."/>
            <person name="McElwain T.F."/>
            <person name="Nene V.M."/>
        </authorList>
    </citation>
    <scope>NUCLEOTIDE SEQUENCE [LARGE SCALE GENOMIC DNA]</scope>
    <source>
        <strain evidence="1">T2Bo</strain>
    </source>
</reference>
<protein>
    <submittedName>
        <fullName evidence="1">Membrane protein, putative</fullName>
    </submittedName>
</protein>
<dbReference type="EMBL" id="AAXT01000001">
    <property type="protein sequence ID" value="EDO08128.1"/>
    <property type="molecule type" value="Genomic_DNA"/>
</dbReference>
<accession>A7ANJ4</accession>
<dbReference type="AlphaFoldDB" id="A7ANJ4"/>